<reference evidence="3" key="1">
    <citation type="submission" date="2016-11" db="UniProtKB">
        <authorList>
            <consortium name="WormBaseParasite"/>
        </authorList>
    </citation>
    <scope>IDENTIFICATION</scope>
</reference>
<dbReference type="WBParaSite" id="L893_g15857.t1">
    <property type="protein sequence ID" value="L893_g15857.t1"/>
    <property type="gene ID" value="L893_g15857"/>
</dbReference>
<dbReference type="Proteomes" id="UP000095287">
    <property type="component" value="Unplaced"/>
</dbReference>
<evidence type="ECO:0000313" key="3">
    <source>
        <dbReference type="WBParaSite" id="L893_g15857.t1"/>
    </source>
</evidence>
<organism evidence="2 3">
    <name type="scientific">Steinernema glaseri</name>
    <dbReference type="NCBI Taxonomy" id="37863"/>
    <lineage>
        <taxon>Eukaryota</taxon>
        <taxon>Metazoa</taxon>
        <taxon>Ecdysozoa</taxon>
        <taxon>Nematoda</taxon>
        <taxon>Chromadorea</taxon>
        <taxon>Rhabditida</taxon>
        <taxon>Tylenchina</taxon>
        <taxon>Panagrolaimomorpha</taxon>
        <taxon>Strongyloidoidea</taxon>
        <taxon>Steinernematidae</taxon>
        <taxon>Steinernema</taxon>
    </lineage>
</organism>
<proteinExistence type="predicted"/>
<evidence type="ECO:0000256" key="1">
    <source>
        <dbReference type="SAM" id="MobiDB-lite"/>
    </source>
</evidence>
<protein>
    <submittedName>
        <fullName evidence="3">Lipoprotein</fullName>
    </submittedName>
</protein>
<sequence length="73" mass="8253">MSFVKMGQDGDIPILNGPAQQKQISSALAFMADKWDAFALTFMVDNKNNMENENSRTGAQNDRRGYSERFALY</sequence>
<accession>A0A1I7YFP5</accession>
<feature type="region of interest" description="Disordered" evidence="1">
    <location>
        <begin position="49"/>
        <end position="73"/>
    </location>
</feature>
<dbReference type="AlphaFoldDB" id="A0A1I7YFP5"/>
<evidence type="ECO:0000313" key="2">
    <source>
        <dbReference type="Proteomes" id="UP000095287"/>
    </source>
</evidence>
<keyword evidence="2" id="KW-1185">Reference proteome</keyword>
<name>A0A1I7YFP5_9BILA</name>